<dbReference type="SUPFAM" id="SSF141072">
    <property type="entry name" value="CalX-like"/>
    <property type="match status" value="2"/>
</dbReference>
<dbReference type="GO" id="GO:0001965">
    <property type="term" value="F:G-protein alpha-subunit binding"/>
    <property type="evidence" value="ECO:0007669"/>
    <property type="project" value="TreeGrafter"/>
</dbReference>
<dbReference type="Pfam" id="PF03160">
    <property type="entry name" value="Calx-beta"/>
    <property type="match status" value="2"/>
</dbReference>
<keyword evidence="1" id="KW-0732">Signal</keyword>
<gene>
    <name evidence="5" type="ORF">FV139_21005</name>
</gene>
<feature type="domain" description="Calx-beta" evidence="4">
    <location>
        <begin position="263"/>
        <end position="359"/>
    </location>
</feature>
<dbReference type="Gene3D" id="2.60.40.3440">
    <property type="match status" value="1"/>
</dbReference>
<evidence type="ECO:0000259" key="4">
    <source>
        <dbReference type="SMART" id="SM00237"/>
    </source>
</evidence>
<dbReference type="GO" id="GO:0071277">
    <property type="term" value="P:cellular response to calcium ion"/>
    <property type="evidence" value="ECO:0007669"/>
    <property type="project" value="TreeGrafter"/>
</dbReference>
<dbReference type="SMART" id="SM00237">
    <property type="entry name" value="Calx_beta"/>
    <property type="match status" value="2"/>
</dbReference>
<evidence type="ECO:0000256" key="2">
    <source>
        <dbReference type="ARBA" id="ARBA00022737"/>
    </source>
</evidence>
<dbReference type="Proteomes" id="UP000321039">
    <property type="component" value="Unassembled WGS sequence"/>
</dbReference>
<proteinExistence type="predicted"/>
<dbReference type="Gene3D" id="2.60.40.2030">
    <property type="match status" value="2"/>
</dbReference>
<comment type="caution">
    <text evidence="5">The sequence shown here is derived from an EMBL/GenBank/DDBJ whole genome shotgun (WGS) entry which is preliminary data.</text>
</comment>
<feature type="domain" description="Calx-beta" evidence="4">
    <location>
        <begin position="152"/>
        <end position="251"/>
    </location>
</feature>
<dbReference type="PANTHER" id="PTHR46682:SF1">
    <property type="entry name" value="ADHESION G-PROTEIN COUPLED RECEPTOR V1"/>
    <property type="match status" value="1"/>
</dbReference>
<dbReference type="GO" id="GO:0010855">
    <property type="term" value="F:adenylate cyclase inhibitor activity"/>
    <property type="evidence" value="ECO:0007669"/>
    <property type="project" value="TreeGrafter"/>
</dbReference>
<keyword evidence="6" id="KW-1185">Reference proteome</keyword>
<dbReference type="InterPro" id="IPR003644">
    <property type="entry name" value="Calx_beta"/>
</dbReference>
<dbReference type="InterPro" id="IPR026919">
    <property type="entry name" value="ADGRV1"/>
</dbReference>
<feature type="non-terminal residue" evidence="5">
    <location>
        <position position="1"/>
    </location>
</feature>
<dbReference type="GO" id="GO:0016020">
    <property type="term" value="C:membrane"/>
    <property type="evidence" value="ECO:0007669"/>
    <property type="project" value="InterPro"/>
</dbReference>
<reference evidence="5 6" key="1">
    <citation type="submission" date="2019-08" db="EMBL/GenBank/DDBJ databases">
        <title>Parahaliea maris sp. nov., isolated from the surface seawater.</title>
        <authorList>
            <person name="Liu Y."/>
        </authorList>
    </citation>
    <scope>NUCLEOTIDE SEQUENCE [LARGE SCALE GENOMIC DNA]</scope>
    <source>
        <strain evidence="5 6">HSLHS9</strain>
    </source>
</reference>
<dbReference type="EMBL" id="VRZA01000023">
    <property type="protein sequence ID" value="TXS88886.1"/>
    <property type="molecule type" value="Genomic_DNA"/>
</dbReference>
<evidence type="ECO:0000256" key="3">
    <source>
        <dbReference type="ARBA" id="ARBA00022837"/>
    </source>
</evidence>
<dbReference type="AlphaFoldDB" id="A0A5C8ZJT7"/>
<dbReference type="GO" id="GO:0004930">
    <property type="term" value="F:G protein-coupled receptor activity"/>
    <property type="evidence" value="ECO:0007669"/>
    <property type="project" value="InterPro"/>
</dbReference>
<dbReference type="InterPro" id="IPR038081">
    <property type="entry name" value="CalX-like_sf"/>
</dbReference>
<keyword evidence="3" id="KW-0106">Calcium</keyword>
<organism evidence="5 6">
    <name type="scientific">Parahaliea maris</name>
    <dbReference type="NCBI Taxonomy" id="2716870"/>
    <lineage>
        <taxon>Bacteria</taxon>
        <taxon>Pseudomonadati</taxon>
        <taxon>Pseudomonadota</taxon>
        <taxon>Gammaproteobacteria</taxon>
        <taxon>Cellvibrionales</taxon>
        <taxon>Halieaceae</taxon>
        <taxon>Parahaliea</taxon>
    </lineage>
</organism>
<accession>A0A5C8ZJT7</accession>
<sequence>DALLTALEGDGDIGDVLEATAAGAGGGAGGNSGHSFIRLGRIVEGTDEFGGLFAPSFSPDEAPVEEALLPVDAIDDVETTEQGEPVVIDVLDNDIFVEGSIVTSVTQPSNGTVVINPDNTVTYTPNPGFFGEDTFTYTAISPTGEASDTANVTVTIPGSPPPPELFISIDDVTVVEGDTATLTVTLSGASDTPVTVQFDSLDDTATVEGGDYDPDTGTITFAPGTTEVTISFATNEDDLQEGTEQFLVNLSNASGATIADGQGVVTIVDDFTPFITINDVVVTEGETAEVTLTLSAAVGEPVTVQFASADDTATVLGGDYDPNSGTITFPAGTTEVTVLFGTNTDDIEEVTEQFFVNLSNATNATIADPQGIVQIVDGTEPPPPPPP</sequence>
<name>A0A5C8ZJT7_9GAMM</name>
<evidence type="ECO:0000313" key="6">
    <source>
        <dbReference type="Proteomes" id="UP000321039"/>
    </source>
</evidence>
<evidence type="ECO:0000313" key="5">
    <source>
        <dbReference type="EMBL" id="TXS88886.1"/>
    </source>
</evidence>
<keyword evidence="2" id="KW-0677">Repeat</keyword>
<protein>
    <recommendedName>
        <fullName evidence="4">Calx-beta domain-containing protein</fullName>
    </recommendedName>
</protein>
<dbReference type="GO" id="GO:0005737">
    <property type="term" value="C:cytoplasm"/>
    <property type="evidence" value="ECO:0007669"/>
    <property type="project" value="TreeGrafter"/>
</dbReference>
<dbReference type="Pfam" id="PF17963">
    <property type="entry name" value="Big_9"/>
    <property type="match status" value="1"/>
</dbReference>
<dbReference type="PANTHER" id="PTHR46682">
    <property type="entry name" value="ADHESION G-PROTEIN COUPLED RECEPTOR V1"/>
    <property type="match status" value="1"/>
</dbReference>
<feature type="non-terminal residue" evidence="5">
    <location>
        <position position="387"/>
    </location>
</feature>
<evidence type="ECO:0000256" key="1">
    <source>
        <dbReference type="ARBA" id="ARBA00022729"/>
    </source>
</evidence>
<dbReference type="RefSeq" id="WP_187276670.1">
    <property type="nucleotide sequence ID" value="NZ_VRZA01000023.1"/>
</dbReference>